<sequence length="60" mass="6667">MAPALTGAIFFRAGTQRICFFDKDRGAEVFVRACGRQLPGAGKWFADWLQSFPVPTSPQF</sequence>
<dbReference type="AlphaFoldDB" id="A0A7Z7IZT9"/>
<protein>
    <submittedName>
        <fullName evidence="1">Uncharacterized protein</fullName>
    </submittedName>
</protein>
<evidence type="ECO:0000313" key="1">
    <source>
        <dbReference type="EMBL" id="SOO23515.1"/>
    </source>
</evidence>
<dbReference type="EMBL" id="OCZC01000054">
    <property type="protein sequence ID" value="SOO23515.1"/>
    <property type="molecule type" value="Genomic_DNA"/>
</dbReference>
<name>A0A7Z7IZT9_XANCH</name>
<dbReference type="Proteomes" id="UP000234345">
    <property type="component" value="Unassembled WGS sequence"/>
</dbReference>
<proteinExistence type="predicted"/>
<organism evidence="1 2">
    <name type="scientific">Xanthomonas campestris pv. phaseoli</name>
    <dbReference type="NCBI Taxonomy" id="317013"/>
    <lineage>
        <taxon>Bacteria</taxon>
        <taxon>Pseudomonadati</taxon>
        <taxon>Pseudomonadota</taxon>
        <taxon>Gammaproteobacteria</taxon>
        <taxon>Lysobacterales</taxon>
        <taxon>Lysobacteraceae</taxon>
        <taxon>Xanthomonas</taxon>
    </lineage>
</organism>
<gene>
    <name evidence="1" type="ORF">XFF6991_280174</name>
</gene>
<evidence type="ECO:0000313" key="2">
    <source>
        <dbReference type="Proteomes" id="UP000234345"/>
    </source>
</evidence>
<reference evidence="1 2" key="1">
    <citation type="submission" date="2017-10" db="EMBL/GenBank/DDBJ databases">
        <authorList>
            <person name="Regsiter A."/>
            <person name="William W."/>
        </authorList>
    </citation>
    <scope>NUCLEOTIDE SEQUENCE [LARGE SCALE GENOMIC DNA]</scope>
    <source>
        <strain evidence="1 2">CFBP6991</strain>
    </source>
</reference>
<accession>A0A7Z7IZT9</accession>
<comment type="caution">
    <text evidence="1">The sequence shown here is derived from an EMBL/GenBank/DDBJ whole genome shotgun (WGS) entry which is preliminary data.</text>
</comment>